<keyword evidence="6" id="KW-1185">Reference proteome</keyword>
<evidence type="ECO:0000256" key="3">
    <source>
        <dbReference type="SAM" id="Phobius"/>
    </source>
</evidence>
<feature type="coiled-coil region" evidence="1">
    <location>
        <begin position="348"/>
        <end position="375"/>
    </location>
</feature>
<feature type="compositionally biased region" description="Low complexity" evidence="2">
    <location>
        <begin position="82"/>
        <end position="98"/>
    </location>
</feature>
<feature type="transmembrane region" description="Helical" evidence="3">
    <location>
        <begin position="539"/>
        <end position="559"/>
    </location>
</feature>
<feature type="region of interest" description="Disordered" evidence="2">
    <location>
        <begin position="237"/>
        <end position="272"/>
    </location>
</feature>
<evidence type="ECO:0000256" key="1">
    <source>
        <dbReference type="SAM" id="Coils"/>
    </source>
</evidence>
<dbReference type="EMBL" id="BMRE01000029">
    <property type="protein sequence ID" value="GGU56971.1"/>
    <property type="molecule type" value="Genomic_DNA"/>
</dbReference>
<feature type="region of interest" description="Disordered" evidence="2">
    <location>
        <begin position="744"/>
        <end position="875"/>
    </location>
</feature>
<evidence type="ECO:0000259" key="4">
    <source>
        <dbReference type="Pfam" id="PF15650"/>
    </source>
</evidence>
<dbReference type="InterPro" id="IPR028902">
    <property type="entry name" value="Tox-REase-9_dom"/>
</dbReference>
<sequence length="1054" mass="106804">MLALQRAAGNTAVNSMIAQRVPDSGQMSEINATADAVVHEASAKEGAPPEERPPAGDPAAIRARQRAAFAQPDKVSAERSKVVAAAAETKTEAARPAAPVTPPRPAPAAPPESRAPQTEAPAAAVASASDAVARAAAVPVPEPPAQVAPPAFAPPVDSGGRPVPANPVADQAVAAVAIKLQQLRYTGHQLAAEAAASRARGHALEAGLQTARAKVAEADTSITTVRGHVDQRRAVADQSKNALTSSTEKATQVAAEAPGFASKADEGKAKTGPMVSEARQLGGRAASVQPEDAEAAGKAREQAGQVNRIGNDLGSIDGAISATGQRATGLVDEAARATALNSEASGKIAATEATLASTTGKLDELTAQNTQAKSDIAALAGGPAEMREGAAQLDERGAAAMTASTALESRLHATQTAYLGAMASVPARQLRQGPALQREAYGDRERVNLTHGLPAWLTGEDPPSARARAEQAAAAEQRRLDELRQIEAESHGNFASLGAGAKASLALRMTFSRLTGSLGATNWPKFGLNILRGFVDPRVSMTGVLTGLGMILSGGANLFSRQQWERDPVGNLLKSAADIATGITIVLGSVAGLAIAVIAICAAAILLTFGAASPVCVPIITFCSSVAATVGPWAVEAAAIALELNAFVLIKNLVDAATADTAGRLRQESEDMASDTETMGVMAMQIAGEKAGQVVGPRISNAVGAVQSGLQGSTSVAARAMGAAIGDIRGAVAAGRPFGSGAEPAPVAEGAAAGEGATAGEAPVAAGEAPAVPESAVPDTAPASEAPAVTEAPAVSEAPAASEAPAPAASDAPPVSERAPAPADLPEGTAANDNAIPEFEPVDVPEGTAANDNARPSGEPVEAALPATGTDGQPARRQFTVIEGEGGRAPDRPVASAGTGERLDLRQVEIIGEFVEGQGKATSGDLGEDALGQHGMHDADTPGGAGQRPELERGNFAHEHGDVLVPEDQMPRGLNREFEIEFPEGGSKRLDRVDMANGVIYEIKPNTPSAIAEGQRQVAIYVLHMNEQYPRPGGWSGRVVTYDPAAAAALLGQK</sequence>
<keyword evidence="3" id="KW-0812">Transmembrane</keyword>
<keyword evidence="1" id="KW-0175">Coiled coil</keyword>
<reference evidence="6" key="1">
    <citation type="journal article" date="2019" name="Int. J. Syst. Evol. Microbiol.">
        <title>The Global Catalogue of Microorganisms (GCM) 10K type strain sequencing project: providing services to taxonomists for standard genome sequencing and annotation.</title>
        <authorList>
            <consortium name="The Broad Institute Genomics Platform"/>
            <consortium name="The Broad Institute Genome Sequencing Center for Infectious Disease"/>
            <person name="Wu L."/>
            <person name="Ma J."/>
        </authorList>
    </citation>
    <scope>NUCLEOTIDE SEQUENCE [LARGE SCALE GENOMIC DNA]</scope>
    <source>
        <strain evidence="6">JCM 3296</strain>
    </source>
</reference>
<proteinExistence type="predicted"/>
<feature type="region of interest" description="Disordered" evidence="2">
    <location>
        <begin position="37"/>
        <end position="165"/>
    </location>
</feature>
<feature type="compositionally biased region" description="Pro residues" evidence="2">
    <location>
        <begin position="140"/>
        <end position="153"/>
    </location>
</feature>
<feature type="domain" description="Tox-REase-9" evidence="4">
    <location>
        <begin position="975"/>
        <end position="1042"/>
    </location>
</feature>
<evidence type="ECO:0000313" key="5">
    <source>
        <dbReference type="EMBL" id="GGU56971.1"/>
    </source>
</evidence>
<comment type="caution">
    <text evidence="5">The sequence shown here is derived from an EMBL/GenBank/DDBJ whole genome shotgun (WGS) entry which is preliminary data.</text>
</comment>
<feature type="compositionally biased region" description="Low complexity" evidence="2">
    <location>
        <begin position="57"/>
        <end position="71"/>
    </location>
</feature>
<evidence type="ECO:0000313" key="6">
    <source>
        <dbReference type="Proteomes" id="UP000649573"/>
    </source>
</evidence>
<feature type="compositionally biased region" description="Low complexity" evidence="2">
    <location>
        <begin position="111"/>
        <end position="139"/>
    </location>
</feature>
<dbReference type="Pfam" id="PF15650">
    <property type="entry name" value="Tox-REase-9"/>
    <property type="match status" value="1"/>
</dbReference>
<feature type="compositionally biased region" description="Basic and acidic residues" evidence="2">
    <location>
        <begin position="37"/>
        <end position="54"/>
    </location>
</feature>
<dbReference type="Proteomes" id="UP000649573">
    <property type="component" value="Unassembled WGS sequence"/>
</dbReference>
<protein>
    <recommendedName>
        <fullName evidence="4">Tox-REase-9 domain-containing protein</fullName>
    </recommendedName>
</protein>
<gene>
    <name evidence="5" type="ORF">GCM10010178_56680</name>
</gene>
<organism evidence="5 6">
    <name type="scientific">Lentzea flava</name>
    <dbReference type="NCBI Taxonomy" id="103732"/>
    <lineage>
        <taxon>Bacteria</taxon>
        <taxon>Bacillati</taxon>
        <taxon>Actinomycetota</taxon>
        <taxon>Actinomycetes</taxon>
        <taxon>Pseudonocardiales</taxon>
        <taxon>Pseudonocardiaceae</taxon>
        <taxon>Lentzea</taxon>
    </lineage>
</organism>
<name>A0ABQ2UXT8_9PSEU</name>
<feature type="compositionally biased region" description="Low complexity" evidence="2">
    <location>
        <begin position="744"/>
        <end position="817"/>
    </location>
</feature>
<accession>A0ABQ2UXT8</accession>
<feature type="transmembrane region" description="Helical" evidence="3">
    <location>
        <begin position="579"/>
        <end position="612"/>
    </location>
</feature>
<keyword evidence="3" id="KW-1133">Transmembrane helix</keyword>
<evidence type="ECO:0000256" key="2">
    <source>
        <dbReference type="SAM" id="MobiDB-lite"/>
    </source>
</evidence>
<keyword evidence="3" id="KW-0472">Membrane</keyword>
<feature type="compositionally biased region" description="Pro residues" evidence="2">
    <location>
        <begin position="99"/>
        <end position="110"/>
    </location>
</feature>
<feature type="compositionally biased region" description="Polar residues" evidence="2">
    <location>
        <begin position="238"/>
        <end position="250"/>
    </location>
</feature>